<evidence type="ECO:0000256" key="6">
    <source>
        <dbReference type="ARBA" id="ARBA00048348"/>
    </source>
</evidence>
<evidence type="ECO:0000256" key="2">
    <source>
        <dbReference type="ARBA" id="ARBA00012925"/>
    </source>
</evidence>
<comment type="function">
    <text evidence="8">Reversible hydration of carbon dioxide.</text>
</comment>
<dbReference type="PANTHER" id="PTHR11002:SF76">
    <property type="entry name" value="CARBONIC ANHYDRASE"/>
    <property type="match status" value="1"/>
</dbReference>
<feature type="binding site" evidence="7">
    <location>
        <position position="85"/>
    </location>
    <ligand>
        <name>Zn(2+)</name>
        <dbReference type="ChEBI" id="CHEBI:29105"/>
    </ligand>
</feature>
<evidence type="ECO:0000256" key="8">
    <source>
        <dbReference type="RuleBase" id="RU003956"/>
    </source>
</evidence>
<dbReference type="InterPro" id="IPR036874">
    <property type="entry name" value="Carbonic_anhydrase_sf"/>
</dbReference>
<dbReference type="CDD" id="cd00883">
    <property type="entry name" value="beta_CA_cladeA"/>
    <property type="match status" value="1"/>
</dbReference>
<dbReference type="GO" id="GO:0071244">
    <property type="term" value="P:cellular response to carbon dioxide"/>
    <property type="evidence" value="ECO:0007669"/>
    <property type="project" value="TreeGrafter"/>
</dbReference>
<dbReference type="Proteomes" id="UP000068243">
    <property type="component" value="Unassembled WGS sequence"/>
</dbReference>
<accession>A0A100IRY8</accession>
<dbReference type="EMBL" id="BCMY01000020">
    <property type="protein sequence ID" value="GAQ46244.1"/>
    <property type="molecule type" value="Genomic_DNA"/>
</dbReference>
<proteinExistence type="inferred from homology"/>
<dbReference type="OMA" id="GWVFDIH"/>
<gene>
    <name evidence="10" type="ORF">ABL_08905</name>
</gene>
<dbReference type="InterPro" id="IPR015892">
    <property type="entry name" value="Carbonic_anhydrase_CS"/>
</dbReference>
<evidence type="ECO:0000256" key="3">
    <source>
        <dbReference type="ARBA" id="ARBA00022723"/>
    </source>
</evidence>
<dbReference type="VEuPathDB" id="FungiDB:An18g01580"/>
<dbReference type="SMART" id="SM00947">
    <property type="entry name" value="Pro_CA"/>
    <property type="match status" value="1"/>
</dbReference>
<feature type="binding site" evidence="7">
    <location>
        <position position="142"/>
    </location>
    <ligand>
        <name>Zn(2+)</name>
        <dbReference type="ChEBI" id="CHEBI:29105"/>
    </ligand>
</feature>
<evidence type="ECO:0000256" key="1">
    <source>
        <dbReference type="ARBA" id="ARBA00006217"/>
    </source>
</evidence>
<name>A0A100IRY8_ASPNG</name>
<reference evidence="11" key="1">
    <citation type="journal article" date="2016" name="Genome Announc.">
        <title>Draft genome sequence of Aspergillus niger strain An76.</title>
        <authorList>
            <person name="Gong W."/>
            <person name="Cheng Z."/>
            <person name="Zhang H."/>
            <person name="Liu L."/>
            <person name="Gao P."/>
            <person name="Wang L."/>
        </authorList>
    </citation>
    <scope>NUCLEOTIDE SEQUENCE [LARGE SCALE GENOMIC DNA]</scope>
    <source>
        <strain evidence="11">An76</strain>
    </source>
</reference>
<keyword evidence="4 7" id="KW-0862">Zinc</keyword>
<sequence length="243" mass="26125">MAVTGTSSSLPLPPSLHQPLASLTNQPTNHTDLTPQAPKKEGDTYTKALTLNHLWAAKTTLQNPSLFPTLARAQHPQILWIGCSDSRCPETTFLDLNPGDVFVHRNIANVVNSQDVNCAAVVEYAVCHLRVKHVVVCGHTCCGGVGAVLAAPEGEANGDGDKTVLDAWLRPVKRVRDRHASELGGIHGEYERGVRLVELNVLEGVRVLKGMGVVRGAVERGEVQVHGVVYDVGCGVVRELEVE</sequence>
<dbReference type="Pfam" id="PF00484">
    <property type="entry name" value="Pro_CA"/>
    <property type="match status" value="1"/>
</dbReference>
<comment type="catalytic activity">
    <reaction evidence="6 8">
        <text>hydrogencarbonate + H(+) = CO2 + H2O</text>
        <dbReference type="Rhea" id="RHEA:10748"/>
        <dbReference type="ChEBI" id="CHEBI:15377"/>
        <dbReference type="ChEBI" id="CHEBI:15378"/>
        <dbReference type="ChEBI" id="CHEBI:16526"/>
        <dbReference type="ChEBI" id="CHEBI:17544"/>
        <dbReference type="EC" id="4.2.1.1"/>
    </reaction>
</comment>
<evidence type="ECO:0000313" key="11">
    <source>
        <dbReference type="Proteomes" id="UP000068243"/>
    </source>
</evidence>
<organism evidence="10 11">
    <name type="scientific">Aspergillus niger</name>
    <dbReference type="NCBI Taxonomy" id="5061"/>
    <lineage>
        <taxon>Eukaryota</taxon>
        <taxon>Fungi</taxon>
        <taxon>Dikarya</taxon>
        <taxon>Ascomycota</taxon>
        <taxon>Pezizomycotina</taxon>
        <taxon>Eurotiomycetes</taxon>
        <taxon>Eurotiomycetidae</taxon>
        <taxon>Eurotiales</taxon>
        <taxon>Aspergillaceae</taxon>
        <taxon>Aspergillus</taxon>
        <taxon>Aspergillus subgen. Circumdati</taxon>
    </lineage>
</organism>
<evidence type="ECO:0000256" key="4">
    <source>
        <dbReference type="ARBA" id="ARBA00022833"/>
    </source>
</evidence>
<dbReference type="PROSITE" id="PS00705">
    <property type="entry name" value="PROK_CO2_ANHYDRASE_2"/>
    <property type="match status" value="1"/>
</dbReference>
<feature type="binding site" evidence="7">
    <location>
        <position position="139"/>
    </location>
    <ligand>
        <name>Zn(2+)</name>
        <dbReference type="ChEBI" id="CHEBI:29105"/>
    </ligand>
</feature>
<dbReference type="VEuPathDB" id="FungiDB:M747DRAFT_367074"/>
<dbReference type="Gene3D" id="3.40.1050.10">
    <property type="entry name" value="Carbonic anhydrase"/>
    <property type="match status" value="1"/>
</dbReference>
<dbReference type="InterPro" id="IPR001765">
    <property type="entry name" value="Carbonic_anhydrase"/>
</dbReference>
<evidence type="ECO:0000256" key="5">
    <source>
        <dbReference type="ARBA" id="ARBA00023239"/>
    </source>
</evidence>
<feature type="compositionally biased region" description="Polar residues" evidence="9">
    <location>
        <begin position="24"/>
        <end position="34"/>
    </location>
</feature>
<comment type="caution">
    <text evidence="10">The sequence shown here is derived from an EMBL/GenBank/DDBJ whole genome shotgun (WGS) entry which is preliminary data.</text>
</comment>
<dbReference type="GO" id="GO:0005737">
    <property type="term" value="C:cytoplasm"/>
    <property type="evidence" value="ECO:0007669"/>
    <property type="project" value="TreeGrafter"/>
</dbReference>
<dbReference type="SUPFAM" id="SSF53056">
    <property type="entry name" value="beta-carbonic anhydrase, cab"/>
    <property type="match status" value="1"/>
</dbReference>
<evidence type="ECO:0000313" key="10">
    <source>
        <dbReference type="EMBL" id="GAQ46244.1"/>
    </source>
</evidence>
<dbReference type="VEuPathDB" id="FungiDB:ASPNIDRAFT2_1139629"/>
<comment type="similarity">
    <text evidence="1 8">Belongs to the beta-class carbonic anhydrase family.</text>
</comment>
<comment type="cofactor">
    <cofactor evidence="7">
        <name>Zn(2+)</name>
        <dbReference type="ChEBI" id="CHEBI:29105"/>
    </cofactor>
    <text evidence="7">Binds 1 zinc ion per subunit.</text>
</comment>
<dbReference type="OrthoDB" id="10248475at2759"/>
<feature type="region of interest" description="Disordered" evidence="9">
    <location>
        <begin position="1"/>
        <end position="41"/>
    </location>
</feature>
<evidence type="ECO:0000256" key="9">
    <source>
        <dbReference type="SAM" id="MobiDB-lite"/>
    </source>
</evidence>
<evidence type="ECO:0000256" key="7">
    <source>
        <dbReference type="PIRSR" id="PIRSR601765-1"/>
    </source>
</evidence>
<protein>
    <recommendedName>
        <fullName evidence="2 8">Carbonic anhydrase</fullName>
        <ecNumber evidence="2 8">4.2.1.1</ecNumber>
    </recommendedName>
    <alternativeName>
        <fullName evidence="8">Carbonate dehydratase</fullName>
    </alternativeName>
</protein>
<dbReference type="GO" id="GO:0015976">
    <property type="term" value="P:carbon utilization"/>
    <property type="evidence" value="ECO:0007669"/>
    <property type="project" value="InterPro"/>
</dbReference>
<dbReference type="EC" id="4.2.1.1" evidence="2 8"/>
<feature type="binding site" evidence="7">
    <location>
        <position position="83"/>
    </location>
    <ligand>
        <name>Zn(2+)</name>
        <dbReference type="ChEBI" id="CHEBI:29105"/>
    </ligand>
</feature>
<dbReference type="GO" id="GO:0034599">
    <property type="term" value="P:cellular response to oxidative stress"/>
    <property type="evidence" value="ECO:0007669"/>
    <property type="project" value="TreeGrafter"/>
</dbReference>
<keyword evidence="3 7" id="KW-0479">Metal-binding</keyword>
<keyword evidence="5 8" id="KW-0456">Lyase</keyword>
<dbReference type="PANTHER" id="PTHR11002">
    <property type="entry name" value="CARBONIC ANHYDRASE"/>
    <property type="match status" value="1"/>
</dbReference>
<dbReference type="VEuPathDB" id="FungiDB:ATCC64974_110570"/>
<dbReference type="GO" id="GO:0004089">
    <property type="term" value="F:carbonate dehydratase activity"/>
    <property type="evidence" value="ECO:0007669"/>
    <property type="project" value="UniProtKB-UniRule"/>
</dbReference>
<dbReference type="GO" id="GO:0008270">
    <property type="term" value="F:zinc ion binding"/>
    <property type="evidence" value="ECO:0007669"/>
    <property type="project" value="UniProtKB-UniRule"/>
</dbReference>
<dbReference type="AlphaFoldDB" id="A0A100IRY8"/>